<accession>A0ABU3TTJ5</accession>
<protein>
    <recommendedName>
        <fullName evidence="3">Carboxylic ester hydrolase</fullName>
        <ecNumber evidence="3">3.1.1.-</ecNumber>
    </recommendedName>
</protein>
<proteinExistence type="inferred from homology"/>
<evidence type="ECO:0000313" key="5">
    <source>
        <dbReference type="EMBL" id="MDU0809185.1"/>
    </source>
</evidence>
<evidence type="ECO:0000259" key="4">
    <source>
        <dbReference type="Pfam" id="PF00135"/>
    </source>
</evidence>
<dbReference type="InterPro" id="IPR019826">
    <property type="entry name" value="Carboxylesterase_B_AS"/>
</dbReference>
<dbReference type="PANTHER" id="PTHR11559">
    <property type="entry name" value="CARBOXYLESTERASE"/>
    <property type="match status" value="1"/>
</dbReference>
<dbReference type="RefSeq" id="WP_315574323.1">
    <property type="nucleotide sequence ID" value="NZ_JARDXH010000001.1"/>
</dbReference>
<evidence type="ECO:0000256" key="3">
    <source>
        <dbReference type="RuleBase" id="RU361235"/>
    </source>
</evidence>
<evidence type="ECO:0000256" key="1">
    <source>
        <dbReference type="ARBA" id="ARBA00005964"/>
    </source>
</evidence>
<dbReference type="PROSITE" id="PS00122">
    <property type="entry name" value="CARBOXYLESTERASE_B_1"/>
    <property type="match status" value="1"/>
</dbReference>
<sequence length="502" mass="54520">MKKSLILFCFIAFNGMAQSVQVKTQQGVVEGEKLGSIHRFLGIPFAQPPVGDLRWKAPQEMDAWTGVKVTKAYGPSPMQSEPKPFMVWSEEYLIPKEPISEDCLYLNVWNDSKGKASKPVLVYIYGGGFRSGGAACPIYDGAATASKGVVFVSINYRVGTFGFLAHPELSKESAAGVSGNYGLLDMIAALKWIKANIAAFGGDPNQVTIAGQSAGAFAVNYLCASPLAKGLFKRAIAESGSAMLSTPLRPALSQAAAEATGVSFAAKLGAENLQGLRAKSAKEILAAPGGLSSPYLDGYVEPLNMANAYAEKQTNDVDLLLGWNSEDVVSNRWLPAQEYQQNLTKKYGEKAANFLTYYPATNDAEAAISQRNLSRDETFGAGVFFWAKTQWKHGKSPVYLYNFNRQIPGDTPETQNGAFHTGEVPYAYDNLAKVKRPYQNVDHQLAKYLSNYWVNFAKTGNPNGAGLPLWPRFQEGNQVMLLDVETKASSLQNVQALDLLAQ</sequence>
<keyword evidence="6" id="KW-1185">Reference proteome</keyword>
<dbReference type="EC" id="3.1.1.-" evidence="3"/>
<dbReference type="EMBL" id="JAVNWW010000004">
    <property type="protein sequence ID" value="MDU0809185.1"/>
    <property type="molecule type" value="Genomic_DNA"/>
</dbReference>
<dbReference type="Pfam" id="PF00135">
    <property type="entry name" value="COesterase"/>
    <property type="match status" value="1"/>
</dbReference>
<comment type="caution">
    <text evidence="5">The sequence shown here is derived from an EMBL/GenBank/DDBJ whole genome shotgun (WGS) entry which is preliminary data.</text>
</comment>
<dbReference type="Gene3D" id="3.40.50.1820">
    <property type="entry name" value="alpha/beta hydrolase"/>
    <property type="match status" value="1"/>
</dbReference>
<dbReference type="InterPro" id="IPR029058">
    <property type="entry name" value="AB_hydrolase_fold"/>
</dbReference>
<dbReference type="InterPro" id="IPR050309">
    <property type="entry name" value="Type-B_Carboxylest/Lipase"/>
</dbReference>
<dbReference type="InterPro" id="IPR002018">
    <property type="entry name" value="CarbesteraseB"/>
</dbReference>
<dbReference type="SUPFAM" id="SSF53474">
    <property type="entry name" value="alpha/beta-Hydrolases"/>
    <property type="match status" value="1"/>
</dbReference>
<keyword evidence="3" id="KW-0732">Signal</keyword>
<feature type="chain" id="PRO_5044979297" description="Carboxylic ester hydrolase" evidence="3">
    <location>
        <begin position="20"/>
        <end position="502"/>
    </location>
</feature>
<organism evidence="5 6">
    <name type="scientific">Aquirufa regiilacus</name>
    <dbReference type="NCBI Taxonomy" id="3024868"/>
    <lineage>
        <taxon>Bacteria</taxon>
        <taxon>Pseudomonadati</taxon>
        <taxon>Bacteroidota</taxon>
        <taxon>Cytophagia</taxon>
        <taxon>Cytophagales</taxon>
        <taxon>Flectobacillaceae</taxon>
        <taxon>Aquirufa</taxon>
    </lineage>
</organism>
<keyword evidence="2 3" id="KW-0378">Hydrolase</keyword>
<evidence type="ECO:0000313" key="6">
    <source>
        <dbReference type="Proteomes" id="UP001249959"/>
    </source>
</evidence>
<name>A0ABU3TTJ5_9BACT</name>
<feature type="domain" description="Carboxylesterase type B" evidence="4">
    <location>
        <begin position="19"/>
        <end position="487"/>
    </location>
</feature>
<reference evidence="5 6" key="1">
    <citation type="submission" date="2023-09" db="EMBL/GenBank/DDBJ databases">
        <title>Aquirufa genomes.</title>
        <authorList>
            <person name="Pitt A."/>
        </authorList>
    </citation>
    <scope>NUCLEOTIDE SEQUENCE [LARGE SCALE GENOMIC DNA]</scope>
    <source>
        <strain evidence="5 6">LEOWEIH-7C</strain>
    </source>
</reference>
<feature type="signal peptide" evidence="3">
    <location>
        <begin position="1"/>
        <end position="19"/>
    </location>
</feature>
<gene>
    <name evidence="5" type="ORF">PQG45_09085</name>
</gene>
<evidence type="ECO:0000256" key="2">
    <source>
        <dbReference type="ARBA" id="ARBA00022801"/>
    </source>
</evidence>
<comment type="similarity">
    <text evidence="1 3">Belongs to the type-B carboxylesterase/lipase family.</text>
</comment>
<dbReference type="Proteomes" id="UP001249959">
    <property type="component" value="Unassembled WGS sequence"/>
</dbReference>